<dbReference type="InterPro" id="IPR001878">
    <property type="entry name" value="Znf_CCHC"/>
</dbReference>
<sequence length="513" mass="57052">MEPPDPGGTASPEVGQYVTIESSMDTDASVSSIKTSRKRIRPSRMCKHCNKKRRKHGRINKEHDCACSQADAIVEPSTQSAPQIVPTPPQQTDTSKTPYTYNPVGRSTYNKTDAAPFIVHIQKITESDSSNSILHPVSFGRVLKQNNVKNIINGSLKKIGRNKVSVSFSEFEDANLFMENLALKEKYKVFIPTFNVTRMGVIKGVPLDWTEEDIIKDMSTPIGCGKIIKLRRMKRKVFNDGKASHINTGTVVATFDGQVLPKRIFMCYSSLSVELYIFPTVQCFNCCRFGHVKDQCRSLPRCFKCGGKHSGSTCSAEEGDFQCCSCGGSHFATNKKCPEFERQRAIKLSMAQSCISYAEASKIHPQVTRLFSEVVSSKPISTPFMATNNDLSFVNNPSSSTSYKKTVYLKPKSPPTIAKGYDRKAHNEIIQEHVESSPNGGVIKHREDITISEQSTASTIEELIKMLTSYLTQCKYKNTPPNDDHTNMHQPSTNNGSPQSATNDSVELPKYKK</sequence>
<reference evidence="5" key="1">
    <citation type="submission" date="2020-11" db="EMBL/GenBank/DDBJ databases">
        <authorList>
            <person name="Whiteford S."/>
        </authorList>
    </citation>
    <scope>NUCLEOTIDE SEQUENCE</scope>
</reference>
<organism evidence="5 6">
    <name type="scientific">Plutella xylostella</name>
    <name type="common">Diamondback moth</name>
    <name type="synonym">Plutella maculipennis</name>
    <dbReference type="NCBI Taxonomy" id="51655"/>
    <lineage>
        <taxon>Eukaryota</taxon>
        <taxon>Metazoa</taxon>
        <taxon>Ecdysozoa</taxon>
        <taxon>Arthropoda</taxon>
        <taxon>Hexapoda</taxon>
        <taxon>Insecta</taxon>
        <taxon>Pterygota</taxon>
        <taxon>Neoptera</taxon>
        <taxon>Endopterygota</taxon>
        <taxon>Lepidoptera</taxon>
        <taxon>Glossata</taxon>
        <taxon>Ditrysia</taxon>
        <taxon>Yponomeutoidea</taxon>
        <taxon>Plutellidae</taxon>
        <taxon>Plutella</taxon>
    </lineage>
</organism>
<keyword evidence="1" id="KW-0479">Metal-binding</keyword>
<evidence type="ECO:0000256" key="1">
    <source>
        <dbReference type="PROSITE-ProRule" id="PRU00047"/>
    </source>
</evidence>
<dbReference type="AlphaFoldDB" id="A0A8S4E6U2"/>
<dbReference type="PROSITE" id="PS50158">
    <property type="entry name" value="ZF_CCHC"/>
    <property type="match status" value="1"/>
</dbReference>
<dbReference type="EMBL" id="CAJHNJ030000003">
    <property type="protein sequence ID" value="CAG9093426.1"/>
    <property type="molecule type" value="Genomic_DNA"/>
</dbReference>
<keyword evidence="6" id="KW-1185">Reference proteome</keyword>
<protein>
    <submittedName>
        <fullName evidence="5">(diamondback moth) hypothetical protein</fullName>
    </submittedName>
</protein>
<keyword evidence="1" id="KW-0862">Zinc</keyword>
<evidence type="ECO:0000313" key="6">
    <source>
        <dbReference type="Proteomes" id="UP000653454"/>
    </source>
</evidence>
<evidence type="ECO:0000313" key="5">
    <source>
        <dbReference type="EMBL" id="CAG9110879.1"/>
    </source>
</evidence>
<feature type="region of interest" description="Disordered" evidence="2">
    <location>
        <begin position="476"/>
        <end position="513"/>
    </location>
</feature>
<feature type="compositionally biased region" description="Polar residues" evidence="2">
    <location>
        <begin position="488"/>
        <end position="505"/>
    </location>
</feature>
<feature type="compositionally biased region" description="Polar residues" evidence="2">
    <location>
        <begin position="90"/>
        <end position="101"/>
    </location>
</feature>
<feature type="region of interest" description="Disordered" evidence="2">
    <location>
        <begin position="77"/>
        <end position="101"/>
    </location>
</feature>
<feature type="domain" description="CCHC-type" evidence="3">
    <location>
        <begin position="283"/>
        <end position="298"/>
    </location>
</feature>
<gene>
    <name evidence="4" type="ORF">PLXY2_LOCUS1347</name>
    <name evidence="5" type="ORF">PLXY2_LOCUS4397</name>
</gene>
<accession>A0A8S4E6U2</accession>
<dbReference type="GO" id="GO:0003676">
    <property type="term" value="F:nucleic acid binding"/>
    <property type="evidence" value="ECO:0007669"/>
    <property type="project" value="InterPro"/>
</dbReference>
<comment type="caution">
    <text evidence="5">The sequence shown here is derived from an EMBL/GenBank/DDBJ whole genome shotgun (WGS) entry which is preliminary data.</text>
</comment>
<dbReference type="Proteomes" id="UP000653454">
    <property type="component" value="Unassembled WGS sequence"/>
</dbReference>
<evidence type="ECO:0000259" key="3">
    <source>
        <dbReference type="PROSITE" id="PS50158"/>
    </source>
</evidence>
<evidence type="ECO:0000313" key="4">
    <source>
        <dbReference type="EMBL" id="CAG9093426.1"/>
    </source>
</evidence>
<dbReference type="EMBL" id="CAJHNJ030000012">
    <property type="protein sequence ID" value="CAG9110879.1"/>
    <property type="molecule type" value="Genomic_DNA"/>
</dbReference>
<proteinExistence type="predicted"/>
<keyword evidence="1" id="KW-0863">Zinc-finger</keyword>
<dbReference type="GO" id="GO:0008270">
    <property type="term" value="F:zinc ion binding"/>
    <property type="evidence" value="ECO:0007669"/>
    <property type="project" value="UniProtKB-KW"/>
</dbReference>
<name>A0A8S4E6U2_PLUXY</name>
<evidence type="ECO:0000256" key="2">
    <source>
        <dbReference type="SAM" id="MobiDB-lite"/>
    </source>
</evidence>